<evidence type="ECO:0000256" key="4">
    <source>
        <dbReference type="ARBA" id="ARBA00022475"/>
    </source>
</evidence>
<dbReference type="InterPro" id="IPR011851">
    <property type="entry name" value="Na/Pro_symporter"/>
</dbReference>
<evidence type="ECO:0000313" key="15">
    <source>
        <dbReference type="EMBL" id="QKG79389.1"/>
    </source>
</evidence>
<evidence type="ECO:0000256" key="6">
    <source>
        <dbReference type="ARBA" id="ARBA00022847"/>
    </source>
</evidence>
<name>A0A7D3Y3H5_9BACT</name>
<feature type="transmembrane region" description="Helical" evidence="14">
    <location>
        <begin position="191"/>
        <end position="209"/>
    </location>
</feature>
<keyword evidence="14" id="KW-0029">Amino-acid transport</keyword>
<dbReference type="Gene3D" id="1.20.1730.10">
    <property type="entry name" value="Sodium/glucose cotransporter"/>
    <property type="match status" value="1"/>
</dbReference>
<evidence type="ECO:0000256" key="3">
    <source>
        <dbReference type="ARBA" id="ARBA00022448"/>
    </source>
</evidence>
<evidence type="ECO:0000256" key="7">
    <source>
        <dbReference type="ARBA" id="ARBA00022989"/>
    </source>
</evidence>
<dbReference type="InterPro" id="IPR038377">
    <property type="entry name" value="Na/Glc_symporter_sf"/>
</dbReference>
<feature type="transmembrane region" description="Helical" evidence="14">
    <location>
        <begin position="456"/>
        <end position="477"/>
    </location>
</feature>
<keyword evidence="4 14" id="KW-1003">Cell membrane</keyword>
<proteinExistence type="inferred from homology"/>
<feature type="transmembrane region" description="Helical" evidence="14">
    <location>
        <begin position="67"/>
        <end position="93"/>
    </location>
</feature>
<dbReference type="PANTHER" id="PTHR48086">
    <property type="entry name" value="SODIUM/PROLINE SYMPORTER-RELATED"/>
    <property type="match status" value="1"/>
</dbReference>
<evidence type="ECO:0000256" key="10">
    <source>
        <dbReference type="ARBA" id="ARBA00023136"/>
    </source>
</evidence>
<evidence type="ECO:0000313" key="16">
    <source>
        <dbReference type="Proteomes" id="UP000500961"/>
    </source>
</evidence>
<keyword evidence="7 14" id="KW-1133">Transmembrane helix</keyword>
<feature type="transmembrane region" description="Helical" evidence="14">
    <location>
        <begin position="7"/>
        <end position="24"/>
    </location>
</feature>
<dbReference type="GO" id="GO:0005298">
    <property type="term" value="F:proline:sodium symporter activity"/>
    <property type="evidence" value="ECO:0007669"/>
    <property type="project" value="UniProtKB-UniRule"/>
</dbReference>
<comment type="catalytic activity">
    <reaction evidence="12">
        <text>L-proline(in) + Na(+)(in) = L-proline(out) + Na(+)(out)</text>
        <dbReference type="Rhea" id="RHEA:28967"/>
        <dbReference type="ChEBI" id="CHEBI:29101"/>
        <dbReference type="ChEBI" id="CHEBI:60039"/>
    </reaction>
</comment>
<dbReference type="InterPro" id="IPR050277">
    <property type="entry name" value="Sodium:Solute_Symporter"/>
</dbReference>
<keyword evidence="6 14" id="KW-0769">Symport</keyword>
<keyword evidence="16" id="KW-1185">Reference proteome</keyword>
<comment type="function">
    <text evidence="14">Catalyzes the sodium-dependent uptake of extracellular L-proline.</text>
</comment>
<evidence type="ECO:0000256" key="13">
    <source>
        <dbReference type="RuleBase" id="RU362091"/>
    </source>
</evidence>
<evidence type="ECO:0000256" key="5">
    <source>
        <dbReference type="ARBA" id="ARBA00022692"/>
    </source>
</evidence>
<dbReference type="GO" id="GO:0015824">
    <property type="term" value="P:proline transport"/>
    <property type="evidence" value="ECO:0007669"/>
    <property type="project" value="UniProtKB-UniRule"/>
</dbReference>
<comment type="similarity">
    <text evidence="2 13">Belongs to the sodium:solute symporter (SSF) (TC 2.A.21) family.</text>
</comment>
<feature type="transmembrane region" description="Helical" evidence="14">
    <location>
        <begin position="161"/>
        <end position="179"/>
    </location>
</feature>
<dbReference type="Pfam" id="PF00474">
    <property type="entry name" value="SSF"/>
    <property type="match status" value="1"/>
</dbReference>
<evidence type="ECO:0000256" key="12">
    <source>
        <dbReference type="ARBA" id="ARBA00033708"/>
    </source>
</evidence>
<accession>A0A7D3Y3H5</accession>
<protein>
    <recommendedName>
        <fullName evidence="14">Sodium/proline symporter</fullName>
    </recommendedName>
    <alternativeName>
        <fullName evidence="14">Proline permease</fullName>
    </alternativeName>
</protein>
<dbReference type="Proteomes" id="UP000500961">
    <property type="component" value="Chromosome"/>
</dbReference>
<feature type="transmembrane region" description="Helical" evidence="14">
    <location>
        <begin position="123"/>
        <end position="141"/>
    </location>
</feature>
<keyword evidence="5 14" id="KW-0812">Transmembrane</keyword>
<dbReference type="NCBIfam" id="TIGR00813">
    <property type="entry name" value="sss"/>
    <property type="match status" value="1"/>
</dbReference>
<feature type="transmembrane region" description="Helical" evidence="14">
    <location>
        <begin position="432"/>
        <end position="450"/>
    </location>
</feature>
<dbReference type="KEGG" id="ttz:FHG85_03605"/>
<dbReference type="GO" id="GO:0031402">
    <property type="term" value="F:sodium ion binding"/>
    <property type="evidence" value="ECO:0007669"/>
    <property type="project" value="UniProtKB-UniRule"/>
</dbReference>
<dbReference type="PROSITE" id="PS50283">
    <property type="entry name" value="NA_SOLUT_SYMP_3"/>
    <property type="match status" value="1"/>
</dbReference>
<keyword evidence="11 14" id="KW-0739">Sodium transport</keyword>
<feature type="transmembrane region" description="Helical" evidence="14">
    <location>
        <begin position="281"/>
        <end position="304"/>
    </location>
</feature>
<evidence type="ECO:0000256" key="2">
    <source>
        <dbReference type="ARBA" id="ARBA00006434"/>
    </source>
</evidence>
<dbReference type="GO" id="GO:0005886">
    <property type="term" value="C:plasma membrane"/>
    <property type="evidence" value="ECO:0007669"/>
    <property type="project" value="UniProtKB-SubCell"/>
</dbReference>
<keyword evidence="10 14" id="KW-0472">Membrane</keyword>
<evidence type="ECO:0000256" key="14">
    <source>
        <dbReference type="RuleBase" id="RU366012"/>
    </source>
</evidence>
<keyword evidence="3 14" id="KW-0813">Transport</keyword>
<evidence type="ECO:0000256" key="9">
    <source>
        <dbReference type="ARBA" id="ARBA00023065"/>
    </source>
</evidence>
<dbReference type="RefSeq" id="WP_173073078.1">
    <property type="nucleotide sequence ID" value="NZ_CP041345.1"/>
</dbReference>
<keyword evidence="8 14" id="KW-0915">Sodium</keyword>
<sequence length="482" mass="52325">MSENLQLASVMIGYMALLIGWGVFHGRKVKNNADFAIAGRTLPGWVAALSERATGESSWALLGLPGAAYAMGIAELWTAIGCVLGIIAAWWLLAWRLRDEAEKYSANTFSDYLAKRHGEMGKWIRLVSSSTIVFFFFLYVGAQFLGGGKTLDTMFGIDPKWGMLITALVIIPYTIYGGFQSVVYTDVIQSLVMILTLTVGPIVGFIYLANHPEVYSQSIVVALENASPTHASLFNGLKGAAAGMFLVGGFSWFFGYLGGMPQLTMRFMAIKDAKQAKMARNIGISWTVVAYIGAMLLGMIGLAIFGPNTLTDREYVMPATILKIFPPAIASLLITGAIAAMISTADSLLILSSTELSENIVKQFRKVSDSKIVLRQSRIITALLAIIALTVAYISPQKIIFTLVSYVWAGIGCTFSVVILLTLFWKKFHGRAALSAMVAGLVFTIVWISTGMDKVVTAKLVNFIFTGLVAVIATFIFKSEIK</sequence>
<evidence type="ECO:0000256" key="8">
    <source>
        <dbReference type="ARBA" id="ARBA00023053"/>
    </source>
</evidence>
<keyword evidence="9 14" id="KW-0406">Ion transport</keyword>
<dbReference type="EMBL" id="CP041345">
    <property type="protein sequence ID" value="QKG79389.1"/>
    <property type="molecule type" value="Genomic_DNA"/>
</dbReference>
<evidence type="ECO:0000256" key="1">
    <source>
        <dbReference type="ARBA" id="ARBA00004651"/>
    </source>
</evidence>
<feature type="transmembrane region" description="Helical" evidence="14">
    <location>
        <begin position="372"/>
        <end position="394"/>
    </location>
</feature>
<dbReference type="InterPro" id="IPR001734">
    <property type="entry name" value="Na/solute_symporter"/>
</dbReference>
<organism evidence="15 16">
    <name type="scientific">Tenuifilum thalassicum</name>
    <dbReference type="NCBI Taxonomy" id="2590900"/>
    <lineage>
        <taxon>Bacteria</taxon>
        <taxon>Pseudomonadati</taxon>
        <taxon>Bacteroidota</taxon>
        <taxon>Bacteroidia</taxon>
        <taxon>Bacteroidales</taxon>
        <taxon>Tenuifilaceae</taxon>
        <taxon>Tenuifilum</taxon>
    </lineage>
</organism>
<dbReference type="PANTHER" id="PTHR48086:SF3">
    <property type="entry name" value="SODIUM_PROLINE SYMPORTER"/>
    <property type="match status" value="1"/>
</dbReference>
<reference evidence="15 16" key="1">
    <citation type="submission" date="2019-07" db="EMBL/GenBank/DDBJ databases">
        <title>Thalassofilum flectens gen. nov., sp. nov., a novel moderate thermophilic anaerobe from a shallow sea hot spring in Kunashir Island (Russia), representing a new family in the order Bacteroidales, and proposal of Thalassofilacea fam. nov.</title>
        <authorList>
            <person name="Kochetkova T.V."/>
            <person name="Podosokorskaya O.A."/>
            <person name="Novikov A."/>
            <person name="Elcheninov A.G."/>
            <person name="Toshchakov S.V."/>
            <person name="Kublanov I.V."/>
        </authorList>
    </citation>
    <scope>NUCLEOTIDE SEQUENCE [LARGE SCALE GENOMIC DNA]</scope>
    <source>
        <strain evidence="15 16">38-H</strain>
    </source>
</reference>
<dbReference type="CDD" id="cd11475">
    <property type="entry name" value="SLC5sbd_PutP"/>
    <property type="match status" value="1"/>
</dbReference>
<feature type="transmembrane region" description="Helical" evidence="14">
    <location>
        <begin position="324"/>
        <end position="351"/>
    </location>
</feature>
<dbReference type="AlphaFoldDB" id="A0A7D3Y3H5"/>
<evidence type="ECO:0000256" key="11">
    <source>
        <dbReference type="ARBA" id="ARBA00023201"/>
    </source>
</evidence>
<feature type="transmembrane region" description="Helical" evidence="14">
    <location>
        <begin position="240"/>
        <end position="260"/>
    </location>
</feature>
<feature type="transmembrane region" description="Helical" evidence="14">
    <location>
        <begin position="406"/>
        <end position="425"/>
    </location>
</feature>
<comment type="subcellular location">
    <subcellularLocation>
        <location evidence="1 14">Cell membrane</location>
        <topology evidence="1 14">Multi-pass membrane protein</topology>
    </subcellularLocation>
</comment>
<gene>
    <name evidence="15" type="ORF">FHG85_03605</name>
</gene>